<organism evidence="21 23">
    <name type="scientific">Frankliniella occidentalis</name>
    <name type="common">Western flower thrips</name>
    <name type="synonym">Euthrips occidentalis</name>
    <dbReference type="NCBI Taxonomy" id="133901"/>
    <lineage>
        <taxon>Eukaryota</taxon>
        <taxon>Metazoa</taxon>
        <taxon>Ecdysozoa</taxon>
        <taxon>Arthropoda</taxon>
        <taxon>Hexapoda</taxon>
        <taxon>Insecta</taxon>
        <taxon>Pterygota</taxon>
        <taxon>Neoptera</taxon>
        <taxon>Paraneoptera</taxon>
        <taxon>Thysanoptera</taxon>
        <taxon>Terebrantia</taxon>
        <taxon>Thripoidea</taxon>
        <taxon>Thripidae</taxon>
        <taxon>Frankliniella</taxon>
    </lineage>
</organism>
<feature type="domain" description="G-protein coupled receptors family 3 profile" evidence="20">
    <location>
        <begin position="500"/>
        <end position="747"/>
    </location>
</feature>
<feature type="signal peptide" evidence="19">
    <location>
        <begin position="1"/>
        <end position="17"/>
    </location>
</feature>
<dbReference type="Gene3D" id="3.30.450.20">
    <property type="entry name" value="PAS domain"/>
    <property type="match status" value="1"/>
</dbReference>
<dbReference type="CDD" id="cd15293">
    <property type="entry name" value="7tmC_GPR158-like"/>
    <property type="match status" value="1"/>
</dbReference>
<evidence type="ECO:0000256" key="19">
    <source>
        <dbReference type="SAM" id="SignalP"/>
    </source>
</evidence>
<keyword evidence="7" id="KW-0770">Synapse</keyword>
<evidence type="ECO:0000256" key="8">
    <source>
        <dbReference type="ARBA" id="ARBA00023040"/>
    </source>
</evidence>
<evidence type="ECO:0000313" key="21">
    <source>
        <dbReference type="Proteomes" id="UP000504606"/>
    </source>
</evidence>
<sequence>MLLRLPLLLAAAAVALSVGSLAAAAGGRGPRHRQGHRHSRHSRQQPLRAHGAAEDAVVDAAGRHLRTTRSSATPTPTPLLFEDADDADDAQPHTTRARVHGHLEEIEEAMINSKGRQPGVTAPAGNRTLLDDDAADDTGSSLWSVPGPGAPDPGEVDIVTRFLRIVESQHLLGGNCTAGTDLNLGEGVVDRYAQERFRVEADVAVNRANMLTRLWKYAGPAVMHSEYLLHALVLAMVEFDDDIFAAGNCYDAHQYKDYWLFCPFAYRLPEGPILVKDLAVEYKYLENTSEWFYMARKNAERVIHNYNQIAHGFHTYTFNSTAHTHRFPDEILAVMYEDGKWSKPYYDCGGGNIWMLTYTVPFFGYANGSYHFKGTSGIDIDLRRVDIDQCPLPPGSTQLNIFAASDKCKKRTTQCEPVAGLGFRRGSYRCVCRRGFYFPDITASQRFYNGSYVEEEYEKLALGRSSVYALPGTLECLPCAQGCEWCEDARPCVAALNWPVRTALLALSAAVICCLPAVALFTVKYGHVKVVRAASPVLLRVIALGAFFMYCTTIASYFQPNVVWCTLRVWLRELGFSLTYGALMLKTWRISVIFRVRSARAVKITDLDLVKRVGVIAGVFSVFLAIRTLVAPPAAIEGKTAEGLKAYLCRTDWWDHSFTTLEVVFLGWGIRLCIVVRKAPSEFNEARFISMAIYNEFLLSVFLNVSMLFLQSPANPDLLFIILFCHTQLTVTLLLGLIFGSKAYLVFRSHGRPGSSESAQSATTASKFLGGKRCGGLGAGARSVCSSVPAQYPQYPPQSHLQPYGSALHNVVPVDVQYPLQEEFQRLYTQLEALRERNLRLGNRHLADKIHAMQEAGRKGPGTTTTASLAGKNASTTSALNGGVVESSPEAPPPPRAADTDGGSPEVRAEDTSPGDEPWRLSSLKDRQAPEKVCRGSAWTPIYRRLARSVSCHGPRRQGGALARGRAVSFSTEPSAPAGQDDQMDLDLDLDPDDLDTAASSAAVTTAGSEDAGSLPCTVPCTPEDPEDVCKDVGPGELQQSNCSPLDRLPEHVPA</sequence>
<gene>
    <name evidence="22 23" type="primary">LOC113202891</name>
</gene>
<dbReference type="RefSeq" id="XP_052126437.1">
    <property type="nucleotide sequence ID" value="XM_052270477.1"/>
</dbReference>
<dbReference type="OrthoDB" id="2129233at2759"/>
<feature type="region of interest" description="Disordered" evidence="17">
    <location>
        <begin position="25"/>
        <end position="90"/>
    </location>
</feature>
<feature type="compositionally biased region" description="Low complexity" evidence="17">
    <location>
        <begin position="997"/>
        <end position="1009"/>
    </location>
</feature>
<feature type="compositionally biased region" description="Basic and acidic residues" evidence="17">
    <location>
        <begin position="907"/>
        <end position="933"/>
    </location>
</feature>
<evidence type="ECO:0000256" key="4">
    <source>
        <dbReference type="ARBA" id="ARBA00022692"/>
    </source>
</evidence>
<evidence type="ECO:0000256" key="5">
    <source>
        <dbReference type="ARBA" id="ARBA00022729"/>
    </source>
</evidence>
<reference evidence="22 23" key="1">
    <citation type="submission" date="2025-04" db="UniProtKB">
        <authorList>
            <consortium name="RefSeq"/>
        </authorList>
    </citation>
    <scope>IDENTIFICATION</scope>
    <source>
        <tissue evidence="22 23">Whole organism</tissue>
    </source>
</reference>
<feature type="transmembrane region" description="Helical" evidence="18">
    <location>
        <begin position="656"/>
        <end position="676"/>
    </location>
</feature>
<feature type="transmembrane region" description="Helical" evidence="18">
    <location>
        <begin position="570"/>
        <end position="588"/>
    </location>
</feature>
<evidence type="ECO:0000256" key="2">
    <source>
        <dbReference type="ARBA" id="ARBA00007242"/>
    </source>
</evidence>
<proteinExistence type="inferred from homology"/>
<protein>
    <submittedName>
        <fullName evidence="22 23">Probable G-protein coupled receptor 158 isoform X1</fullName>
    </submittedName>
</protein>
<keyword evidence="5 19" id="KW-0732">Signal</keyword>
<dbReference type="PANTHER" id="PTHR32546">
    <property type="entry name" value="G-PROTEIN COUPLED RECEPTOR 158-RELATED"/>
    <property type="match status" value="1"/>
</dbReference>
<keyword evidence="9 18" id="KW-0472">Membrane</keyword>
<evidence type="ECO:0000313" key="23">
    <source>
        <dbReference type="RefSeq" id="XP_052126438.1"/>
    </source>
</evidence>
<feature type="compositionally biased region" description="Acidic residues" evidence="17">
    <location>
        <begin position="982"/>
        <end position="996"/>
    </location>
</feature>
<feature type="chain" id="PRO_5044698043" evidence="19">
    <location>
        <begin position="18"/>
        <end position="1055"/>
    </location>
</feature>
<keyword evidence="6 18" id="KW-1133">Transmembrane helix</keyword>
<feature type="compositionally biased region" description="Low complexity" evidence="17">
    <location>
        <begin position="68"/>
        <end position="80"/>
    </location>
</feature>
<dbReference type="Proteomes" id="UP000504606">
    <property type="component" value="Unplaced"/>
</dbReference>
<dbReference type="PANTHER" id="PTHR32546:SF29">
    <property type="entry name" value="G-PROTEIN COUPLED RECEPTORS FAMILY 3 PROFILE DOMAIN-CONTAINING PROTEIN"/>
    <property type="match status" value="1"/>
</dbReference>
<feature type="transmembrane region" description="Helical" evidence="18">
    <location>
        <begin position="609"/>
        <end position="636"/>
    </location>
</feature>
<dbReference type="GO" id="GO:0045211">
    <property type="term" value="C:postsynaptic membrane"/>
    <property type="evidence" value="ECO:0007669"/>
    <property type="project" value="UniProtKB-SubCell"/>
</dbReference>
<keyword evidence="14" id="KW-0628">Postsynaptic cell membrane</keyword>
<evidence type="ECO:0000256" key="16">
    <source>
        <dbReference type="ARBA" id="ARBA00034104"/>
    </source>
</evidence>
<dbReference type="AlphaFoldDB" id="A0A9C6X0R9"/>
<feature type="region of interest" description="Disordered" evidence="17">
    <location>
        <begin position="854"/>
        <end position="933"/>
    </location>
</feature>
<dbReference type="Pfam" id="PF22572">
    <property type="entry name" value="GPR158_179_EC"/>
    <property type="match status" value="1"/>
</dbReference>
<comment type="similarity">
    <text evidence="2">Belongs to the G-protein coupled receptor 3 family.</text>
</comment>
<evidence type="ECO:0000256" key="6">
    <source>
        <dbReference type="ARBA" id="ARBA00022989"/>
    </source>
</evidence>
<dbReference type="PROSITE" id="PS50259">
    <property type="entry name" value="G_PROTEIN_RECEP_F3_4"/>
    <property type="match status" value="1"/>
</dbReference>
<feature type="compositionally biased region" description="Low complexity" evidence="17">
    <location>
        <begin position="958"/>
        <end position="967"/>
    </location>
</feature>
<dbReference type="Pfam" id="PF00003">
    <property type="entry name" value="7tm_3"/>
    <property type="match status" value="1"/>
</dbReference>
<dbReference type="KEGG" id="foc:113202891"/>
<keyword evidence="3" id="KW-1003">Cell membrane</keyword>
<evidence type="ECO:0000256" key="15">
    <source>
        <dbReference type="ARBA" id="ARBA00023273"/>
    </source>
</evidence>
<evidence type="ECO:0000256" key="11">
    <source>
        <dbReference type="ARBA" id="ARBA00023170"/>
    </source>
</evidence>
<keyword evidence="21" id="KW-1185">Reference proteome</keyword>
<dbReference type="InterPro" id="IPR017978">
    <property type="entry name" value="GPCR_3_C"/>
</dbReference>
<dbReference type="InterPro" id="IPR054714">
    <property type="entry name" value="GPR158_179_extracellular"/>
</dbReference>
<feature type="transmembrane region" description="Helical" evidence="18">
    <location>
        <begin position="537"/>
        <end position="558"/>
    </location>
</feature>
<keyword evidence="10" id="KW-1015">Disulfide bond</keyword>
<evidence type="ECO:0000256" key="13">
    <source>
        <dbReference type="ARBA" id="ARBA00023224"/>
    </source>
</evidence>
<dbReference type="CDD" id="cd12913">
    <property type="entry name" value="PDC1_MCP_like"/>
    <property type="match status" value="1"/>
</dbReference>
<keyword evidence="13" id="KW-0807">Transducer</keyword>
<evidence type="ECO:0000256" key="18">
    <source>
        <dbReference type="SAM" id="Phobius"/>
    </source>
</evidence>
<keyword evidence="8" id="KW-0297">G-protein coupled receptor</keyword>
<feature type="compositionally biased region" description="Polar residues" evidence="17">
    <location>
        <begin position="862"/>
        <end position="880"/>
    </location>
</feature>
<feature type="region of interest" description="Disordered" evidence="17">
    <location>
        <begin position="953"/>
        <end position="1055"/>
    </location>
</feature>
<feature type="compositionally biased region" description="Basic residues" evidence="17">
    <location>
        <begin position="29"/>
        <end position="43"/>
    </location>
</feature>
<evidence type="ECO:0000256" key="10">
    <source>
        <dbReference type="ARBA" id="ARBA00023157"/>
    </source>
</evidence>
<evidence type="ECO:0000259" key="20">
    <source>
        <dbReference type="PROSITE" id="PS50259"/>
    </source>
</evidence>
<dbReference type="GO" id="GO:0043005">
    <property type="term" value="C:neuron projection"/>
    <property type="evidence" value="ECO:0007669"/>
    <property type="project" value="UniProtKB-SubCell"/>
</dbReference>
<feature type="transmembrane region" description="Helical" evidence="18">
    <location>
        <begin position="503"/>
        <end position="525"/>
    </location>
</feature>
<keyword evidence="11 22" id="KW-0675">Receptor</keyword>
<dbReference type="GeneID" id="113202891"/>
<evidence type="ECO:0000256" key="3">
    <source>
        <dbReference type="ARBA" id="ARBA00022475"/>
    </source>
</evidence>
<evidence type="ECO:0000256" key="1">
    <source>
        <dbReference type="ARBA" id="ARBA00004487"/>
    </source>
</evidence>
<feature type="compositionally biased region" description="Low complexity" evidence="17">
    <location>
        <begin position="44"/>
        <end position="60"/>
    </location>
</feature>
<evidence type="ECO:0000313" key="22">
    <source>
        <dbReference type="RefSeq" id="XP_052126437.1"/>
    </source>
</evidence>
<dbReference type="GO" id="GO:0004930">
    <property type="term" value="F:G protein-coupled receptor activity"/>
    <property type="evidence" value="ECO:0007669"/>
    <property type="project" value="UniProtKB-KW"/>
</dbReference>
<dbReference type="RefSeq" id="XP_052126438.1">
    <property type="nucleotide sequence ID" value="XM_052270478.1"/>
</dbReference>
<evidence type="ECO:0000256" key="12">
    <source>
        <dbReference type="ARBA" id="ARBA00023180"/>
    </source>
</evidence>
<feature type="transmembrane region" description="Helical" evidence="18">
    <location>
        <begin position="688"/>
        <end position="712"/>
    </location>
</feature>
<evidence type="ECO:0000256" key="17">
    <source>
        <dbReference type="SAM" id="MobiDB-lite"/>
    </source>
</evidence>
<accession>A0A9C6X0R9</accession>
<evidence type="ECO:0000256" key="9">
    <source>
        <dbReference type="ARBA" id="ARBA00023136"/>
    </source>
</evidence>
<keyword evidence="15" id="KW-0966">Cell projection</keyword>
<comment type="subcellular location">
    <subcellularLocation>
        <location evidence="1">Cell projection</location>
        <location evidence="1">Neuron projection</location>
    </subcellularLocation>
    <subcellularLocation>
        <location evidence="16">Postsynaptic cell membrane</location>
        <topology evidence="16">Multi-pass membrane protein</topology>
    </subcellularLocation>
</comment>
<evidence type="ECO:0000256" key="14">
    <source>
        <dbReference type="ARBA" id="ARBA00023257"/>
    </source>
</evidence>
<evidence type="ECO:0000256" key="7">
    <source>
        <dbReference type="ARBA" id="ARBA00023018"/>
    </source>
</evidence>
<keyword evidence="12" id="KW-0325">Glycoprotein</keyword>
<feature type="transmembrane region" description="Helical" evidence="18">
    <location>
        <begin position="718"/>
        <end position="739"/>
    </location>
</feature>
<keyword evidence="4 18" id="KW-0812">Transmembrane</keyword>
<dbReference type="InterPro" id="IPR043458">
    <property type="entry name" value="GPR158/179"/>
</dbReference>
<name>A0A9C6X0R9_FRAOC</name>